<evidence type="ECO:0000256" key="11">
    <source>
        <dbReference type="ARBA" id="ARBA00023306"/>
    </source>
</evidence>
<dbReference type="GO" id="GO:0017070">
    <property type="term" value="F:U6 snRNA binding"/>
    <property type="evidence" value="ECO:0007669"/>
    <property type="project" value="TreeGrafter"/>
</dbReference>
<dbReference type="GO" id="GO:0071006">
    <property type="term" value="C:U2-type catalytic step 1 spliceosome"/>
    <property type="evidence" value="ECO:0007669"/>
    <property type="project" value="TreeGrafter"/>
</dbReference>
<evidence type="ECO:0000256" key="8">
    <source>
        <dbReference type="ARBA" id="ARBA00022884"/>
    </source>
</evidence>
<evidence type="ECO:0000256" key="3">
    <source>
        <dbReference type="ARBA" id="ARBA00022664"/>
    </source>
</evidence>
<dbReference type="InterPro" id="IPR036855">
    <property type="entry name" value="Znf_CCCH_sf"/>
</dbReference>
<evidence type="ECO:0000256" key="9">
    <source>
        <dbReference type="ARBA" id="ARBA00023187"/>
    </source>
</evidence>
<feature type="compositionally biased region" description="Low complexity" evidence="13">
    <location>
        <begin position="287"/>
        <end position="303"/>
    </location>
</feature>
<dbReference type="SUPFAM" id="SSF54928">
    <property type="entry name" value="RNA-binding domain, RBD"/>
    <property type="match status" value="1"/>
</dbReference>
<dbReference type="InterPro" id="IPR039171">
    <property type="entry name" value="Cwc2/Slt11"/>
</dbReference>
<dbReference type="InterPro" id="IPR000504">
    <property type="entry name" value="RRM_dom"/>
</dbReference>
<evidence type="ECO:0000256" key="5">
    <source>
        <dbReference type="ARBA" id="ARBA00022728"/>
    </source>
</evidence>
<dbReference type="GO" id="GO:0008270">
    <property type="term" value="F:zinc ion binding"/>
    <property type="evidence" value="ECO:0007669"/>
    <property type="project" value="UniProtKB-KW"/>
</dbReference>
<keyword evidence="9" id="KW-0508">mRNA splicing</keyword>
<keyword evidence="11" id="KW-0131">Cell cycle</keyword>
<sequence>MSNFMQGNTAPNTLASEALKRPARRQPARPVYDSDTSDYNIWYHKKMGTREPRRGPRGSRAATKCVLATDAGYTRADRGGVRQFCIYFARGCCTLGERCLYLHRIPNEQDAAVLGRDLSQDCFGRTRAPDHKDDREGVGSMLRDCRTLFVFYGGAGGRSADDTRELVMDSFQEWGPIRSINVIPTKTIAFVQYYWRCSAEFAKEAMHAQCLKGSGSNEVLSVCWANDDPNPVAVRQVKREREHVFDTAVQNHVESLPEDQKRARLLQEQMAATGAYPDTDAMYGDGAPAAQAAPPHPSSWHAMAAAPTGGWAWAPARRSGGRPRSCRTTCRGTARTTRTMTRSPRWTRRRPAGARKRARGRGQMAPRAHVSRGRRSRRPGMPRFSSSQGTAAGTKGAIEAMRSVPGRPLQDPWPAAADADAA</sequence>
<feature type="region of interest" description="Disordered" evidence="13">
    <location>
        <begin position="284"/>
        <end position="303"/>
    </location>
</feature>
<dbReference type="AlphaFoldDB" id="A0A061SK89"/>
<dbReference type="InterPro" id="IPR000571">
    <property type="entry name" value="Znf_CCCH"/>
</dbReference>
<dbReference type="InterPro" id="IPR034181">
    <property type="entry name" value="Cwc2_RRM"/>
</dbReference>
<keyword evidence="3" id="KW-0507">mRNA processing</keyword>
<feature type="region of interest" description="Disordered" evidence="13">
    <location>
        <begin position="1"/>
        <end position="32"/>
    </location>
</feature>
<dbReference type="InterPro" id="IPR035979">
    <property type="entry name" value="RBD_domain_sf"/>
</dbReference>
<comment type="similarity">
    <text evidence="2">Belongs to the RRM CWC2 family.</text>
</comment>
<dbReference type="PROSITE" id="PS50103">
    <property type="entry name" value="ZF_C3H1"/>
    <property type="match status" value="1"/>
</dbReference>
<comment type="subcellular location">
    <subcellularLocation>
        <location evidence="1">Nucleus</location>
    </subcellularLocation>
</comment>
<dbReference type="GO" id="GO:0036002">
    <property type="term" value="F:pre-mRNA binding"/>
    <property type="evidence" value="ECO:0007669"/>
    <property type="project" value="TreeGrafter"/>
</dbReference>
<feature type="domain" description="C3H1-type" evidence="14">
    <location>
        <begin position="79"/>
        <end position="106"/>
    </location>
</feature>
<feature type="zinc finger region" description="C3H1-type" evidence="12">
    <location>
        <begin position="79"/>
        <end position="106"/>
    </location>
</feature>
<dbReference type="Pfam" id="PF00076">
    <property type="entry name" value="RRM_1"/>
    <property type="match status" value="1"/>
</dbReference>
<evidence type="ECO:0000259" key="14">
    <source>
        <dbReference type="PROSITE" id="PS50103"/>
    </source>
</evidence>
<gene>
    <name evidence="15" type="ORF">TSPGSL018_364</name>
</gene>
<evidence type="ECO:0000256" key="2">
    <source>
        <dbReference type="ARBA" id="ARBA00008024"/>
    </source>
</evidence>
<dbReference type="GO" id="GO:0006397">
    <property type="term" value="P:mRNA processing"/>
    <property type="evidence" value="ECO:0007669"/>
    <property type="project" value="UniProtKB-KW"/>
</dbReference>
<keyword evidence="5" id="KW-0747">Spliceosome</keyword>
<feature type="compositionally biased region" description="Basic residues" evidence="13">
    <location>
        <begin position="369"/>
        <end position="380"/>
    </location>
</feature>
<evidence type="ECO:0000256" key="13">
    <source>
        <dbReference type="SAM" id="MobiDB-lite"/>
    </source>
</evidence>
<feature type="compositionally biased region" description="Basic residues" evidence="13">
    <location>
        <begin position="345"/>
        <end position="360"/>
    </location>
</feature>
<feature type="compositionally biased region" description="Polar residues" evidence="13">
    <location>
        <begin position="1"/>
        <end position="15"/>
    </location>
</feature>
<evidence type="ECO:0000313" key="15">
    <source>
        <dbReference type="EMBL" id="JAC84698.1"/>
    </source>
</evidence>
<dbReference type="GO" id="GO:0008380">
    <property type="term" value="P:RNA splicing"/>
    <property type="evidence" value="ECO:0007669"/>
    <property type="project" value="UniProtKB-KW"/>
</dbReference>
<keyword evidence="4 12" id="KW-0479">Metal-binding</keyword>
<evidence type="ECO:0000256" key="6">
    <source>
        <dbReference type="ARBA" id="ARBA00022771"/>
    </source>
</evidence>
<name>A0A061SK89_9CHLO</name>
<protein>
    <submittedName>
        <fullName evidence="15">Pre-mrna-splicing factor cwc2</fullName>
    </submittedName>
</protein>
<dbReference type="PANTHER" id="PTHR14089:SF2">
    <property type="entry name" value="PRE-MRNA-SPLICING FACTOR CWC2"/>
    <property type="match status" value="1"/>
</dbReference>
<dbReference type="GO" id="GO:0071007">
    <property type="term" value="C:U2-type catalytic step 2 spliceosome"/>
    <property type="evidence" value="ECO:0007669"/>
    <property type="project" value="TreeGrafter"/>
</dbReference>
<evidence type="ECO:0000256" key="4">
    <source>
        <dbReference type="ARBA" id="ARBA00022723"/>
    </source>
</evidence>
<keyword evidence="8" id="KW-0694">RNA-binding</keyword>
<dbReference type="CDD" id="cd12360">
    <property type="entry name" value="RRM_cwf2"/>
    <property type="match status" value="1"/>
</dbReference>
<proteinExistence type="inferred from homology"/>
<evidence type="ECO:0000256" key="10">
    <source>
        <dbReference type="ARBA" id="ARBA00023242"/>
    </source>
</evidence>
<dbReference type="PANTHER" id="PTHR14089">
    <property type="entry name" value="PRE-MRNA-SPLICING FACTOR RBM22"/>
    <property type="match status" value="1"/>
</dbReference>
<evidence type="ECO:0000256" key="1">
    <source>
        <dbReference type="ARBA" id="ARBA00004123"/>
    </source>
</evidence>
<dbReference type="InterPro" id="IPR012677">
    <property type="entry name" value="Nucleotide-bd_a/b_plait_sf"/>
</dbReference>
<keyword evidence="6 12" id="KW-0863">Zinc-finger</keyword>
<dbReference type="InterPro" id="IPR032297">
    <property type="entry name" value="Torus"/>
</dbReference>
<reference evidence="15" key="1">
    <citation type="submission" date="2014-05" db="EMBL/GenBank/DDBJ databases">
        <title>The transcriptome of the halophilic microalga Tetraselmis sp. GSL018 isolated from the Great Salt Lake, Utah.</title>
        <authorList>
            <person name="Jinkerson R.E."/>
            <person name="D'Adamo S."/>
            <person name="Posewitz M.C."/>
        </authorList>
    </citation>
    <scope>NUCLEOTIDE SEQUENCE</scope>
    <source>
        <strain evidence="15">GSL018</strain>
    </source>
</reference>
<dbReference type="Pfam" id="PF16131">
    <property type="entry name" value="Torus"/>
    <property type="match status" value="1"/>
</dbReference>
<accession>A0A061SK89</accession>
<dbReference type="GO" id="GO:0000974">
    <property type="term" value="C:Prp19 complex"/>
    <property type="evidence" value="ECO:0007669"/>
    <property type="project" value="TreeGrafter"/>
</dbReference>
<keyword evidence="7 12" id="KW-0862">Zinc</keyword>
<organism evidence="15">
    <name type="scientific">Tetraselmis sp. GSL018</name>
    <dbReference type="NCBI Taxonomy" id="582737"/>
    <lineage>
        <taxon>Eukaryota</taxon>
        <taxon>Viridiplantae</taxon>
        <taxon>Chlorophyta</taxon>
        <taxon>core chlorophytes</taxon>
        <taxon>Chlorodendrophyceae</taxon>
        <taxon>Chlorodendrales</taxon>
        <taxon>Chlorodendraceae</taxon>
        <taxon>Tetraselmis</taxon>
    </lineage>
</organism>
<evidence type="ECO:0000256" key="12">
    <source>
        <dbReference type="PROSITE-ProRule" id="PRU00723"/>
    </source>
</evidence>
<dbReference type="Gene3D" id="3.30.70.330">
    <property type="match status" value="1"/>
</dbReference>
<keyword evidence="10" id="KW-0539">Nucleus</keyword>
<dbReference type="EMBL" id="GBEZ01000166">
    <property type="protein sequence ID" value="JAC84698.1"/>
    <property type="molecule type" value="Transcribed_RNA"/>
</dbReference>
<evidence type="ECO:0000256" key="7">
    <source>
        <dbReference type="ARBA" id="ARBA00022833"/>
    </source>
</evidence>
<feature type="region of interest" description="Disordered" evidence="13">
    <location>
        <begin position="311"/>
        <end position="422"/>
    </location>
</feature>
<feature type="compositionally biased region" description="Low complexity" evidence="13">
    <location>
        <begin position="326"/>
        <end position="344"/>
    </location>
</feature>
<dbReference type="SUPFAM" id="SSF90229">
    <property type="entry name" value="CCCH zinc finger"/>
    <property type="match status" value="1"/>
</dbReference>